<dbReference type="RefSeq" id="WP_344306678.1">
    <property type="nucleotide sequence ID" value="NZ_BAAANO010000005.1"/>
</dbReference>
<accession>A0ABN2T7I0</accession>
<reference evidence="2" key="1">
    <citation type="journal article" date="2019" name="Int. J. Syst. Evol. Microbiol.">
        <title>The Global Catalogue of Microorganisms (GCM) 10K type strain sequencing project: providing services to taxonomists for standard genome sequencing and annotation.</title>
        <authorList>
            <consortium name="The Broad Institute Genomics Platform"/>
            <consortium name="The Broad Institute Genome Sequencing Center for Infectious Disease"/>
            <person name="Wu L."/>
            <person name="Ma J."/>
        </authorList>
    </citation>
    <scope>NUCLEOTIDE SEQUENCE [LARGE SCALE GENOMIC DNA]</scope>
    <source>
        <strain evidence="2">JCM 14546</strain>
    </source>
</reference>
<dbReference type="EMBL" id="BAAANO010000005">
    <property type="protein sequence ID" value="GAA2000268.1"/>
    <property type="molecule type" value="Genomic_DNA"/>
</dbReference>
<proteinExistence type="predicted"/>
<dbReference type="Proteomes" id="UP001500755">
    <property type="component" value="Unassembled WGS sequence"/>
</dbReference>
<evidence type="ECO:0000313" key="1">
    <source>
        <dbReference type="EMBL" id="GAA2000268.1"/>
    </source>
</evidence>
<keyword evidence="2" id="KW-1185">Reference proteome</keyword>
<protein>
    <recommendedName>
        <fullName evidence="3">tRNA nuclease CdiA C-terminal domain-containing protein</fullName>
    </recommendedName>
</protein>
<comment type="caution">
    <text evidence="1">The sequence shown here is derived from an EMBL/GenBank/DDBJ whole genome shotgun (WGS) entry which is preliminary data.</text>
</comment>
<evidence type="ECO:0000313" key="2">
    <source>
        <dbReference type="Proteomes" id="UP001500755"/>
    </source>
</evidence>
<sequence>MTDEESLPRIRGIRRVLERTSIGPPYDLHGDRFEAHEIFFYERFTALGNVVEYIPRDVVSRMPTNDFRWKNHANQAIELKTCRATKYTSIQKRINETVEKAERRQVVKANFIIDLQDHALMPQLRAQLESYNLRNDRRVRRMWVMTRGRLVSIALR</sequence>
<organism evidence="1 2">
    <name type="scientific">Brevibacterium samyangense</name>
    <dbReference type="NCBI Taxonomy" id="366888"/>
    <lineage>
        <taxon>Bacteria</taxon>
        <taxon>Bacillati</taxon>
        <taxon>Actinomycetota</taxon>
        <taxon>Actinomycetes</taxon>
        <taxon>Micrococcales</taxon>
        <taxon>Brevibacteriaceae</taxon>
        <taxon>Brevibacterium</taxon>
    </lineage>
</organism>
<evidence type="ECO:0008006" key="3">
    <source>
        <dbReference type="Google" id="ProtNLM"/>
    </source>
</evidence>
<gene>
    <name evidence="1" type="ORF">GCM10009755_05030</name>
</gene>
<name>A0ABN2T7I0_9MICO</name>